<gene>
    <name evidence="20" type="ORF">FC36_GL000056</name>
</gene>
<dbReference type="GO" id="GO:0090563">
    <property type="term" value="F:protein-phosphocysteine-sugar phosphotransferase activity"/>
    <property type="evidence" value="ECO:0007669"/>
    <property type="project" value="TreeGrafter"/>
</dbReference>
<feature type="domain" description="PTS EIIC type-2" evidence="19">
    <location>
        <begin position="17"/>
        <end position="338"/>
    </location>
</feature>
<dbReference type="InterPro" id="IPR013011">
    <property type="entry name" value="PTS_EIIB_2"/>
</dbReference>
<evidence type="ECO:0000313" key="21">
    <source>
        <dbReference type="Proteomes" id="UP000051048"/>
    </source>
</evidence>
<dbReference type="GO" id="GO:0009401">
    <property type="term" value="P:phosphoenolpyruvate-dependent sugar phosphotransferase system"/>
    <property type="evidence" value="ECO:0007669"/>
    <property type="project" value="UniProtKB-KW"/>
</dbReference>
<keyword evidence="9" id="KW-0762">Sugar transport</keyword>
<keyword evidence="8" id="KW-0597">Phosphoprotein</keyword>
<feature type="transmembrane region" description="Helical" evidence="17">
    <location>
        <begin position="218"/>
        <end position="239"/>
    </location>
</feature>
<dbReference type="PANTHER" id="PTHR30181:SF2">
    <property type="entry name" value="PTS SYSTEM MANNITOL-SPECIFIC EIICBA COMPONENT"/>
    <property type="match status" value="1"/>
</dbReference>
<evidence type="ECO:0000259" key="19">
    <source>
        <dbReference type="PROSITE" id="PS51104"/>
    </source>
</evidence>
<evidence type="ECO:0000256" key="16">
    <source>
        <dbReference type="SAM" id="MobiDB-lite"/>
    </source>
</evidence>
<dbReference type="NCBIfam" id="TIGR00851">
    <property type="entry name" value="mtlA"/>
    <property type="match status" value="1"/>
</dbReference>
<dbReference type="InterPro" id="IPR003352">
    <property type="entry name" value="PTS_EIIC"/>
</dbReference>
<dbReference type="OrthoDB" id="9814222at2"/>
<comment type="catalytic activity">
    <reaction evidence="1">
        <text>D-mannitol(out) + N(pros)-phospho-L-histidyl-[protein] = D-mannitol 1-phosphate(in) + L-histidyl-[protein]</text>
        <dbReference type="Rhea" id="RHEA:33363"/>
        <dbReference type="Rhea" id="RHEA-COMP:9745"/>
        <dbReference type="Rhea" id="RHEA-COMP:9746"/>
        <dbReference type="ChEBI" id="CHEBI:16899"/>
        <dbReference type="ChEBI" id="CHEBI:29979"/>
        <dbReference type="ChEBI" id="CHEBI:61381"/>
        <dbReference type="ChEBI" id="CHEBI:64837"/>
        <dbReference type="EC" id="2.7.1.197"/>
    </reaction>
</comment>
<dbReference type="PROSITE" id="PS51099">
    <property type="entry name" value="PTS_EIIB_TYPE_2"/>
    <property type="match status" value="1"/>
</dbReference>
<keyword evidence="11" id="KW-0598">Phosphotransferase system</keyword>
<proteinExistence type="predicted"/>
<feature type="transmembrane region" description="Helical" evidence="17">
    <location>
        <begin position="29"/>
        <end position="48"/>
    </location>
</feature>
<feature type="region of interest" description="Disordered" evidence="16">
    <location>
        <begin position="482"/>
        <end position="501"/>
    </location>
</feature>
<keyword evidence="13 17" id="KW-1133">Transmembrane helix</keyword>
<evidence type="ECO:0000256" key="10">
    <source>
        <dbReference type="ARBA" id="ARBA00022679"/>
    </source>
</evidence>
<dbReference type="Pfam" id="PF02302">
    <property type="entry name" value="PTS_IIB"/>
    <property type="match status" value="1"/>
</dbReference>
<evidence type="ECO:0000256" key="17">
    <source>
        <dbReference type="SAM" id="Phobius"/>
    </source>
</evidence>
<dbReference type="CDD" id="cd00133">
    <property type="entry name" value="PTS_IIB"/>
    <property type="match status" value="1"/>
</dbReference>
<organism evidence="20 21">
    <name type="scientific">Ligilactobacillus equi DSM 15833 = JCM 10991</name>
    <dbReference type="NCBI Taxonomy" id="1423740"/>
    <lineage>
        <taxon>Bacteria</taxon>
        <taxon>Bacillati</taxon>
        <taxon>Bacillota</taxon>
        <taxon>Bacilli</taxon>
        <taxon>Lactobacillales</taxon>
        <taxon>Lactobacillaceae</taxon>
        <taxon>Ligilactobacillus</taxon>
    </lineage>
</organism>
<feature type="transmembrane region" description="Helical" evidence="17">
    <location>
        <begin position="84"/>
        <end position="113"/>
    </location>
</feature>
<keyword evidence="12 17" id="KW-0812">Transmembrane</keyword>
<dbReference type="GO" id="GO:0022872">
    <property type="term" value="F:protein-N(PI)-phosphohistidine-mannitol phosphotransferase system transmembrane transporter activity"/>
    <property type="evidence" value="ECO:0007669"/>
    <property type="project" value="InterPro"/>
</dbReference>
<evidence type="ECO:0000256" key="15">
    <source>
        <dbReference type="ARBA" id="ARBA00033349"/>
    </source>
</evidence>
<keyword evidence="7" id="KW-1003">Cell membrane</keyword>
<evidence type="ECO:0000313" key="20">
    <source>
        <dbReference type="EMBL" id="KRL80220.1"/>
    </source>
</evidence>
<dbReference type="InterPro" id="IPR036095">
    <property type="entry name" value="PTS_EIIB-like_sf"/>
</dbReference>
<dbReference type="AlphaFoldDB" id="A0A0R1TG00"/>
<comment type="function">
    <text evidence="2">The phosphoenolpyruvate-dependent sugar phosphotransferase system (sugar PTS), a major carbohydrate active transport system, catalyzes the phosphorylation of incoming sugar substrates concomitantly with their translocation across the cell membrane. The enzyme II CmtAB PTS system is involved in D-mannitol transport.</text>
</comment>
<evidence type="ECO:0000256" key="3">
    <source>
        <dbReference type="ARBA" id="ARBA00004651"/>
    </source>
</evidence>
<reference evidence="20 21" key="1">
    <citation type="journal article" date="2015" name="Genome Announc.">
        <title>Expanding the biotechnology potential of lactobacilli through comparative genomics of 213 strains and associated genera.</title>
        <authorList>
            <person name="Sun Z."/>
            <person name="Harris H.M."/>
            <person name="McCann A."/>
            <person name="Guo C."/>
            <person name="Argimon S."/>
            <person name="Zhang W."/>
            <person name="Yang X."/>
            <person name="Jeffery I.B."/>
            <person name="Cooney J.C."/>
            <person name="Kagawa T.F."/>
            <person name="Liu W."/>
            <person name="Song Y."/>
            <person name="Salvetti E."/>
            <person name="Wrobel A."/>
            <person name="Rasinkangas P."/>
            <person name="Parkhill J."/>
            <person name="Rea M.C."/>
            <person name="O'Sullivan O."/>
            <person name="Ritari J."/>
            <person name="Douillard F.P."/>
            <person name="Paul Ross R."/>
            <person name="Yang R."/>
            <person name="Briner A.E."/>
            <person name="Felis G.E."/>
            <person name="de Vos W.M."/>
            <person name="Barrangou R."/>
            <person name="Klaenhammer T.R."/>
            <person name="Caufield P.W."/>
            <person name="Cui Y."/>
            <person name="Zhang H."/>
            <person name="O'Toole P.W."/>
        </authorList>
    </citation>
    <scope>NUCLEOTIDE SEQUENCE [LARGE SCALE GENOMIC DNA]</scope>
    <source>
        <strain evidence="20 21">DSM 15833</strain>
    </source>
</reference>
<dbReference type="PATRIC" id="fig|1423740.3.peg.60"/>
<accession>A0A0R1TG00</accession>
<name>A0A0R1TG00_9LACO</name>
<evidence type="ECO:0000256" key="4">
    <source>
        <dbReference type="ARBA" id="ARBA00011909"/>
    </source>
</evidence>
<dbReference type="Pfam" id="PF02378">
    <property type="entry name" value="PTS_EIIC"/>
    <property type="match status" value="1"/>
</dbReference>
<dbReference type="EMBL" id="AZFH01000067">
    <property type="protein sequence ID" value="KRL80220.1"/>
    <property type="molecule type" value="Genomic_DNA"/>
</dbReference>
<comment type="caution">
    <text evidence="20">The sequence shown here is derived from an EMBL/GenBank/DDBJ whole genome shotgun (WGS) entry which is preliminary data.</text>
</comment>
<evidence type="ECO:0000256" key="9">
    <source>
        <dbReference type="ARBA" id="ARBA00022597"/>
    </source>
</evidence>
<evidence type="ECO:0000256" key="11">
    <source>
        <dbReference type="ARBA" id="ARBA00022683"/>
    </source>
</evidence>
<evidence type="ECO:0000256" key="6">
    <source>
        <dbReference type="ARBA" id="ARBA00022448"/>
    </source>
</evidence>
<evidence type="ECO:0000256" key="12">
    <source>
        <dbReference type="ARBA" id="ARBA00022692"/>
    </source>
</evidence>
<dbReference type="GO" id="GO:0005886">
    <property type="term" value="C:plasma membrane"/>
    <property type="evidence" value="ECO:0007669"/>
    <property type="project" value="UniProtKB-SubCell"/>
</dbReference>
<dbReference type="RefSeq" id="WP_023860369.1">
    <property type="nucleotide sequence ID" value="NZ_AZFH01000067.1"/>
</dbReference>
<keyword evidence="14 17" id="KW-0472">Membrane</keyword>
<evidence type="ECO:0000256" key="14">
    <source>
        <dbReference type="ARBA" id="ARBA00023136"/>
    </source>
</evidence>
<protein>
    <recommendedName>
        <fullName evidence="5">PTS system mannitol-specific EIICB component</fullName>
        <ecNumber evidence="4">2.7.1.197</ecNumber>
    </recommendedName>
    <alternativeName>
        <fullName evidence="15">EIICB-Mtl</fullName>
    </alternativeName>
</protein>
<sequence length="597" mass="63572">MDNTKSKSSFKAKIQKLGTNLSSMVMPNIAAIIAWGLITALFMKSGWIPVAKIAELITPMLNYLLPLLIAYCGGRLVYEERGAVVGAIAVMGVIVGADIPMFLGAMIMGPLGGWCMKKFDQLFQEKIRSGFEMIYNNFSAGIIGMLLAILGTYIVNPLVTAGSNFMAKGVDWIISIHMLPLANIFIEPAKILFLNNAIGNGILVPLGVQQAATAGKSVLFLLESNPGPGLGILLAYMFFGKGSSKASAPGAAIIQFFGGIHEIYFPYVLMKPALILAAIAGGVSGTFTFQLLGGGLKAAASPGSIIAILLMTAKGAYFGVIAGVLVAAVVSFAIAAIILKADKSEDDDSFAEKQAQMQEMKAESKGQSVMSAQAAQTSVESYRDVKKIIFACDAGMGSSAMGASLLRDKVKKAGIENISVTNTAVNKLQDEQGLLVITQEELAERAAERTPSAMHVAVDNFLSSPRYDEIVANLKALTQIDSQSATEEQPKNQNSTDNVDNIDVSKVKEVTYVRHDQHVGTATMAVASLQALMHKAQKTTKVTATAIDDIQDDASYLVVATPEAAKNLRLRYTNLQVLVVDNLLTSDQYPALVDKLN</sequence>
<dbReference type="EC" id="2.7.1.197" evidence="4"/>
<dbReference type="PROSITE" id="PS51104">
    <property type="entry name" value="PTS_EIIC_TYPE_2"/>
    <property type="match status" value="1"/>
</dbReference>
<feature type="compositionally biased region" description="Polar residues" evidence="16">
    <location>
        <begin position="482"/>
        <end position="499"/>
    </location>
</feature>
<dbReference type="Proteomes" id="UP000051048">
    <property type="component" value="Unassembled WGS sequence"/>
</dbReference>
<feature type="transmembrane region" description="Helical" evidence="17">
    <location>
        <begin position="60"/>
        <end position="78"/>
    </location>
</feature>
<evidence type="ECO:0000256" key="2">
    <source>
        <dbReference type="ARBA" id="ARBA00002434"/>
    </source>
</evidence>
<evidence type="ECO:0000256" key="5">
    <source>
        <dbReference type="ARBA" id="ARBA00021825"/>
    </source>
</evidence>
<evidence type="ECO:0000256" key="8">
    <source>
        <dbReference type="ARBA" id="ARBA00022553"/>
    </source>
</evidence>
<dbReference type="InterPro" id="IPR004718">
    <property type="entry name" value="PTS_IIC_mtl"/>
</dbReference>
<comment type="subcellular location">
    <subcellularLocation>
        <location evidence="3">Cell membrane</location>
        <topology evidence="3">Multi-pass membrane protein</topology>
    </subcellularLocation>
</comment>
<dbReference type="NCBIfam" id="NF011663">
    <property type="entry name" value="PRK15083.1"/>
    <property type="match status" value="1"/>
</dbReference>
<dbReference type="InterPro" id="IPR003501">
    <property type="entry name" value="PTS_EIIB_2/3"/>
</dbReference>
<feature type="domain" description="PTS EIIB type-2" evidence="18">
    <location>
        <begin position="386"/>
        <end position="482"/>
    </location>
</feature>
<evidence type="ECO:0000256" key="1">
    <source>
        <dbReference type="ARBA" id="ARBA00001655"/>
    </source>
</evidence>
<keyword evidence="10 20" id="KW-0808">Transferase</keyword>
<dbReference type="InterPro" id="IPR013014">
    <property type="entry name" value="PTS_EIIC_2"/>
</dbReference>
<feature type="transmembrane region" description="Helical" evidence="17">
    <location>
        <begin position="134"/>
        <end position="154"/>
    </location>
</feature>
<dbReference type="InterPro" id="IPR050893">
    <property type="entry name" value="Sugar_PTS"/>
</dbReference>
<feature type="transmembrane region" description="Helical" evidence="17">
    <location>
        <begin position="316"/>
        <end position="339"/>
    </location>
</feature>
<evidence type="ECO:0000256" key="13">
    <source>
        <dbReference type="ARBA" id="ARBA00022989"/>
    </source>
</evidence>
<dbReference type="CDD" id="cd05567">
    <property type="entry name" value="PTS_IIB_mannitol"/>
    <property type="match status" value="1"/>
</dbReference>
<evidence type="ECO:0000256" key="7">
    <source>
        <dbReference type="ARBA" id="ARBA00022475"/>
    </source>
</evidence>
<evidence type="ECO:0000259" key="18">
    <source>
        <dbReference type="PROSITE" id="PS51099"/>
    </source>
</evidence>
<dbReference type="InterPro" id="IPR029503">
    <property type="entry name" value="PTS_EIIB_mannitol"/>
</dbReference>
<feature type="transmembrane region" description="Helical" evidence="17">
    <location>
        <begin position="273"/>
        <end position="296"/>
    </location>
</feature>
<dbReference type="PANTHER" id="PTHR30181">
    <property type="entry name" value="MANNITOL PERMEASE IIC COMPONENT"/>
    <property type="match status" value="1"/>
</dbReference>
<dbReference type="Gene3D" id="3.40.50.2300">
    <property type="match status" value="2"/>
</dbReference>
<dbReference type="STRING" id="1423740.FC36_GL000056"/>
<dbReference type="SUPFAM" id="SSF52794">
    <property type="entry name" value="PTS system IIB component-like"/>
    <property type="match status" value="2"/>
</dbReference>
<keyword evidence="6" id="KW-0813">Transport</keyword>